<evidence type="ECO:0000313" key="2">
    <source>
        <dbReference type="Proteomes" id="UP001148662"/>
    </source>
</evidence>
<proteinExistence type="predicted"/>
<reference evidence="1" key="1">
    <citation type="submission" date="2022-07" db="EMBL/GenBank/DDBJ databases">
        <title>Genome Sequence of Phlebia brevispora.</title>
        <authorList>
            <person name="Buettner E."/>
        </authorList>
    </citation>
    <scope>NUCLEOTIDE SEQUENCE</scope>
    <source>
        <strain evidence="1">MPL23</strain>
    </source>
</reference>
<dbReference type="Proteomes" id="UP001148662">
    <property type="component" value="Unassembled WGS sequence"/>
</dbReference>
<name>A0ACC1T6D0_9APHY</name>
<organism evidence="1 2">
    <name type="scientific">Phlebia brevispora</name>
    <dbReference type="NCBI Taxonomy" id="194682"/>
    <lineage>
        <taxon>Eukaryota</taxon>
        <taxon>Fungi</taxon>
        <taxon>Dikarya</taxon>
        <taxon>Basidiomycota</taxon>
        <taxon>Agaricomycotina</taxon>
        <taxon>Agaricomycetes</taxon>
        <taxon>Polyporales</taxon>
        <taxon>Meruliaceae</taxon>
        <taxon>Phlebia</taxon>
    </lineage>
</organism>
<dbReference type="EMBL" id="JANHOG010000443">
    <property type="protein sequence ID" value="KAJ3554305.1"/>
    <property type="molecule type" value="Genomic_DNA"/>
</dbReference>
<protein>
    <submittedName>
        <fullName evidence="1">Uncharacterized protein</fullName>
    </submittedName>
</protein>
<sequence>MFFPELYSSGKDGERERLHYARENCRFVTATINTSMSGFWDISAKLHATSLYHRHASLVSWTEPAVKPTTHGDGSCQDRLHTWFFAAYLPRTQLTLDLKTIRDTKNALMGLGTLKHSTTTTVVAQRLQDKQELALAKAASTIDEKADTSSQISGDNIIPGSEGVTEHEYATLRRVADRLPYTAWLVVIVEFAERWSYYGTTNSFNNYIRAPLPAGSTTGAVPAWNRAEGVAGALGQGVQKSFAIRTFNTFWVYVTPWVGGILADTVLGRYNTIMIFSVVCLIGHIILTASASPAALQHPETSLGLLVLAIVVMGLGAGAIKANVSPMVAEQYQGKLRKETLPSGEVILRDPAVTIQTIYLWFYAAINVGACGAISAAFIARDQGYWQSYLVPTCIFAVVPLVLVMGKHKYIKTPPRGSILLETLRVCKFALRPAFSWNPVRFVKNVRAPGFWEPAKPSHYPEGQVPAGIIWDDEFVGEVDRTMKACQVFLFFPFYWLCYSQIDGNLGTMAAAMKLNGTPNDLIQNLDPISIIVMIPVFDFLIYPTLRRWGINFSPIKRIYAGFLVAGLAMLYAAILEHYLYAGSPCHDNQPSACVDANNTPRFVDINVWVVSGPYILVGLSEIFASITSLEYAFTKAPKRMKSVVMAFSQFQTALSSALNFALTAVNVEQRFTWLFGSFGVTSVVIGTIFFFTFRQLDRMESELNAIGQGKRDGFKDEAHDEVAEKA</sequence>
<keyword evidence="2" id="KW-1185">Reference proteome</keyword>
<accession>A0ACC1T6D0</accession>
<comment type="caution">
    <text evidence="1">The sequence shown here is derived from an EMBL/GenBank/DDBJ whole genome shotgun (WGS) entry which is preliminary data.</text>
</comment>
<evidence type="ECO:0000313" key="1">
    <source>
        <dbReference type="EMBL" id="KAJ3554305.1"/>
    </source>
</evidence>
<gene>
    <name evidence="1" type="ORF">NM688_g3182</name>
</gene>